<dbReference type="Pfam" id="PF00754">
    <property type="entry name" value="F5_F8_type_C"/>
    <property type="match status" value="1"/>
</dbReference>
<reference evidence="2 3" key="1">
    <citation type="submission" date="2019-02" db="EMBL/GenBank/DDBJ databases">
        <title>Pedobacter kyonggii whole genome sequence analysis.</title>
        <authorList>
            <person name="Dahal R.H."/>
        </authorList>
    </citation>
    <scope>NUCLEOTIDE SEQUENCE [LARGE SCALE GENOMIC DNA]</scope>
    <source>
        <strain evidence="2 3">K-4-11-1</strain>
    </source>
</reference>
<dbReference type="InterPro" id="IPR008979">
    <property type="entry name" value="Galactose-bd-like_sf"/>
</dbReference>
<dbReference type="InterPro" id="IPR000421">
    <property type="entry name" value="FA58C"/>
</dbReference>
<name>A0A4Q9HB25_9SPHI</name>
<dbReference type="OrthoDB" id="5624617at2"/>
<comment type="caution">
    <text evidence="2">The sequence shown here is derived from an EMBL/GenBank/DDBJ whole genome shotgun (WGS) entry which is preliminary data.</text>
</comment>
<dbReference type="EMBL" id="SIXF01000015">
    <property type="protein sequence ID" value="TBO41223.1"/>
    <property type="molecule type" value="Genomic_DNA"/>
</dbReference>
<dbReference type="AlphaFoldDB" id="A0A4Q9HB25"/>
<protein>
    <submittedName>
        <fullName evidence="2">Discoidin domain-containing protein</fullName>
    </submittedName>
</protein>
<feature type="domain" description="F5/8 type C" evidence="1">
    <location>
        <begin position="50"/>
        <end position="113"/>
    </location>
</feature>
<gene>
    <name evidence="2" type="ORF">EYS08_15225</name>
</gene>
<accession>A0A4Q9HB25</accession>
<sequence>MICLVYCELSYAQSDNNLKWFNPQTNTYSTLKGKAWQNTDSANYLIAYQDGMLEKGVLQISNDGKNWEDAETFGFGNLINDPTSRTHYFKKRISAKYIQVKAKAIAGNKKHWLLRR</sequence>
<dbReference type="Gene3D" id="2.60.120.260">
    <property type="entry name" value="Galactose-binding domain-like"/>
    <property type="match status" value="1"/>
</dbReference>
<proteinExistence type="predicted"/>
<organism evidence="2 3">
    <name type="scientific">Pedobacter kyonggii</name>
    <dbReference type="NCBI Taxonomy" id="1926871"/>
    <lineage>
        <taxon>Bacteria</taxon>
        <taxon>Pseudomonadati</taxon>
        <taxon>Bacteroidota</taxon>
        <taxon>Sphingobacteriia</taxon>
        <taxon>Sphingobacteriales</taxon>
        <taxon>Sphingobacteriaceae</taxon>
        <taxon>Pedobacter</taxon>
    </lineage>
</organism>
<dbReference type="SUPFAM" id="SSF49785">
    <property type="entry name" value="Galactose-binding domain-like"/>
    <property type="match status" value="1"/>
</dbReference>
<evidence type="ECO:0000313" key="2">
    <source>
        <dbReference type="EMBL" id="TBO41223.1"/>
    </source>
</evidence>
<keyword evidence="3" id="KW-1185">Reference proteome</keyword>
<evidence type="ECO:0000313" key="3">
    <source>
        <dbReference type="Proteomes" id="UP000291819"/>
    </source>
</evidence>
<evidence type="ECO:0000259" key="1">
    <source>
        <dbReference type="Pfam" id="PF00754"/>
    </source>
</evidence>
<dbReference type="Proteomes" id="UP000291819">
    <property type="component" value="Unassembled WGS sequence"/>
</dbReference>
<dbReference type="RefSeq" id="WP_131030943.1">
    <property type="nucleotide sequence ID" value="NZ_SIXF01000015.1"/>
</dbReference>